<protein>
    <submittedName>
        <fullName evidence="2">Uncharacterized protein</fullName>
    </submittedName>
</protein>
<dbReference type="OrthoDB" id="5103904at2759"/>
<name>A0A8H6CYE8_9HYPO</name>
<dbReference type="AlphaFoldDB" id="A0A8H6CYE8"/>
<sequence>MKSQVLDSTESDQHGHQLGNIPGHMVVGTQARQSYRPTDQDVSTSYKASENGINTVVEFQARVMDAVIADPAAWLRRERRYLEIDSDKRRSRGQHVASDASFGILLSGQSTVSRLSSEGPRREDSNENPVSPAYANSESETCLLPGSRRTAERDTDFRALGDAALCFKMPHQEGELSSYLPRYKDVTSDCQELAN</sequence>
<organism evidence="2 3">
    <name type="scientific">Fusarium mundagurra</name>
    <dbReference type="NCBI Taxonomy" id="1567541"/>
    <lineage>
        <taxon>Eukaryota</taxon>
        <taxon>Fungi</taxon>
        <taxon>Dikarya</taxon>
        <taxon>Ascomycota</taxon>
        <taxon>Pezizomycotina</taxon>
        <taxon>Sordariomycetes</taxon>
        <taxon>Hypocreomycetidae</taxon>
        <taxon>Hypocreales</taxon>
        <taxon>Nectriaceae</taxon>
        <taxon>Fusarium</taxon>
        <taxon>Fusarium fujikuroi species complex</taxon>
    </lineage>
</organism>
<dbReference type="EMBL" id="JAAOAN010001170">
    <property type="protein sequence ID" value="KAF5696552.1"/>
    <property type="molecule type" value="Genomic_DNA"/>
</dbReference>
<keyword evidence="3" id="KW-1185">Reference proteome</keyword>
<evidence type="ECO:0000313" key="3">
    <source>
        <dbReference type="Proteomes" id="UP000544331"/>
    </source>
</evidence>
<evidence type="ECO:0000256" key="1">
    <source>
        <dbReference type="SAM" id="MobiDB-lite"/>
    </source>
</evidence>
<gene>
    <name evidence="2" type="ORF">FMUND_15657</name>
</gene>
<proteinExistence type="predicted"/>
<comment type="caution">
    <text evidence="2">The sequence shown here is derived from an EMBL/GenBank/DDBJ whole genome shotgun (WGS) entry which is preliminary data.</text>
</comment>
<dbReference type="Proteomes" id="UP000544331">
    <property type="component" value="Unassembled WGS sequence"/>
</dbReference>
<reference evidence="2 3" key="1">
    <citation type="submission" date="2020-05" db="EMBL/GenBank/DDBJ databases">
        <title>Identification and distribution of gene clusters putatively required for synthesis of sphingolipid metabolism inhibitors in phylogenetically diverse species of the filamentous fungus Fusarium.</title>
        <authorList>
            <person name="Kim H.-S."/>
            <person name="Busman M."/>
            <person name="Brown D.W."/>
            <person name="Divon H."/>
            <person name="Uhlig S."/>
            <person name="Proctor R.H."/>
        </authorList>
    </citation>
    <scope>NUCLEOTIDE SEQUENCE [LARGE SCALE GENOMIC DNA]</scope>
    <source>
        <strain evidence="2 3">NRRL 66235</strain>
    </source>
</reference>
<evidence type="ECO:0000313" key="2">
    <source>
        <dbReference type="EMBL" id="KAF5696552.1"/>
    </source>
</evidence>
<accession>A0A8H6CYE8</accession>
<feature type="region of interest" description="Disordered" evidence="1">
    <location>
        <begin position="1"/>
        <end position="23"/>
    </location>
</feature>
<feature type="region of interest" description="Disordered" evidence="1">
    <location>
        <begin position="113"/>
        <end position="150"/>
    </location>
</feature>